<evidence type="ECO:0000313" key="2">
    <source>
        <dbReference type="Proteomes" id="UP001489004"/>
    </source>
</evidence>
<dbReference type="InterPro" id="IPR019410">
    <property type="entry name" value="Methyltransf_16"/>
</dbReference>
<organism evidence="1 2">
    <name type="scientific">[Myrmecia] bisecta</name>
    <dbReference type="NCBI Taxonomy" id="41462"/>
    <lineage>
        <taxon>Eukaryota</taxon>
        <taxon>Viridiplantae</taxon>
        <taxon>Chlorophyta</taxon>
        <taxon>core chlorophytes</taxon>
        <taxon>Trebouxiophyceae</taxon>
        <taxon>Trebouxiales</taxon>
        <taxon>Trebouxiaceae</taxon>
        <taxon>Myrmecia</taxon>
    </lineage>
</organism>
<name>A0AAW1R773_9CHLO</name>
<dbReference type="AlphaFoldDB" id="A0AAW1R773"/>
<protein>
    <submittedName>
        <fullName evidence="1">Uncharacterized protein</fullName>
    </submittedName>
</protein>
<proteinExistence type="predicted"/>
<reference evidence="1 2" key="1">
    <citation type="journal article" date="2024" name="Nat. Commun.">
        <title>Phylogenomics reveals the evolutionary origins of lichenization in chlorophyte algae.</title>
        <authorList>
            <person name="Puginier C."/>
            <person name="Libourel C."/>
            <person name="Otte J."/>
            <person name="Skaloud P."/>
            <person name="Haon M."/>
            <person name="Grisel S."/>
            <person name="Petersen M."/>
            <person name="Berrin J.G."/>
            <person name="Delaux P.M."/>
            <person name="Dal Grande F."/>
            <person name="Keller J."/>
        </authorList>
    </citation>
    <scope>NUCLEOTIDE SEQUENCE [LARGE SCALE GENOMIC DNA]</scope>
    <source>
        <strain evidence="1 2">SAG 2043</strain>
    </source>
</reference>
<dbReference type="Pfam" id="PF10294">
    <property type="entry name" value="Methyltransf_16"/>
    <property type="match status" value="1"/>
</dbReference>
<dbReference type="InterPro" id="IPR029063">
    <property type="entry name" value="SAM-dependent_MTases_sf"/>
</dbReference>
<dbReference type="SUPFAM" id="SSF53335">
    <property type="entry name" value="S-adenosyl-L-methionine-dependent methyltransferases"/>
    <property type="match status" value="1"/>
</dbReference>
<comment type="caution">
    <text evidence="1">The sequence shown here is derived from an EMBL/GenBank/DDBJ whole genome shotgun (WGS) entry which is preliminary data.</text>
</comment>
<accession>A0AAW1R773</accession>
<dbReference type="Gene3D" id="3.40.50.150">
    <property type="entry name" value="Vaccinia Virus protein VP39"/>
    <property type="match status" value="1"/>
</dbReference>
<dbReference type="PANTHER" id="PTHR14614:SF132">
    <property type="entry name" value="PROTEIN-LYSINE METHYLTRANSFERASE C42C1.13"/>
    <property type="match status" value="1"/>
</dbReference>
<sequence>MALSAFVLAEYLLQRPPFGGWSDVRAVDLGSGTGVVGIALALAGADVVLTDLPHVTPLTQRNVDANCRQHRCRAQVVDYAWGESLAPLGPKPDLITGADVVYQQEHFEALTDTICRLSDSHTLTYLAFRKRGRREHVFEELLEQRGLAVVTIPKQYLHEEYRDGDYKLLRICKLGP</sequence>
<keyword evidence="2" id="KW-1185">Reference proteome</keyword>
<dbReference type="Proteomes" id="UP001489004">
    <property type="component" value="Unassembled WGS sequence"/>
</dbReference>
<dbReference type="EMBL" id="JALJOR010000001">
    <property type="protein sequence ID" value="KAK9829400.1"/>
    <property type="molecule type" value="Genomic_DNA"/>
</dbReference>
<evidence type="ECO:0000313" key="1">
    <source>
        <dbReference type="EMBL" id="KAK9829400.1"/>
    </source>
</evidence>
<dbReference type="PANTHER" id="PTHR14614">
    <property type="entry name" value="HEPATOCELLULAR CARCINOMA-ASSOCIATED ANTIGEN"/>
    <property type="match status" value="1"/>
</dbReference>
<gene>
    <name evidence="1" type="ORF">WJX72_005603</name>
</gene>